<feature type="region of interest" description="Disordered" evidence="1">
    <location>
        <begin position="76"/>
        <end position="107"/>
    </location>
</feature>
<evidence type="ECO:0000256" key="1">
    <source>
        <dbReference type="SAM" id="MobiDB-lite"/>
    </source>
</evidence>
<proteinExistence type="predicted"/>
<keyword evidence="3" id="KW-1185">Reference proteome</keyword>
<accession>A0A7M5XH00</accession>
<sequence length="107" mass="12129">MAEGISCYLCQNRSTNSWDRNFFTANLQEVMNRHGTYKINAPKSSFVCQSCKKSLTKIKASFVALDNLVQRVNPEHKTLIGNNGDSQSKDQQPKQMQQVEVRSISCQ</sequence>
<protein>
    <submittedName>
        <fullName evidence="2">Uncharacterized protein</fullName>
    </submittedName>
</protein>
<reference evidence="2" key="1">
    <citation type="submission" date="2021-01" db="UniProtKB">
        <authorList>
            <consortium name="EnsemblMetazoa"/>
        </authorList>
    </citation>
    <scope>IDENTIFICATION</scope>
</reference>
<evidence type="ECO:0000313" key="2">
    <source>
        <dbReference type="EnsemblMetazoa" id="CLYHEMP022888.1"/>
    </source>
</evidence>
<evidence type="ECO:0000313" key="3">
    <source>
        <dbReference type="Proteomes" id="UP000594262"/>
    </source>
</evidence>
<organism evidence="2 3">
    <name type="scientific">Clytia hemisphaerica</name>
    <dbReference type="NCBI Taxonomy" id="252671"/>
    <lineage>
        <taxon>Eukaryota</taxon>
        <taxon>Metazoa</taxon>
        <taxon>Cnidaria</taxon>
        <taxon>Hydrozoa</taxon>
        <taxon>Hydroidolina</taxon>
        <taxon>Leptothecata</taxon>
        <taxon>Obeliida</taxon>
        <taxon>Clytiidae</taxon>
        <taxon>Clytia</taxon>
    </lineage>
</organism>
<dbReference type="EnsemblMetazoa" id="CLYHEMT022888.1">
    <property type="protein sequence ID" value="CLYHEMP022888.1"/>
    <property type="gene ID" value="CLYHEMG022888"/>
</dbReference>
<name>A0A7M5XH00_9CNID</name>
<dbReference type="Proteomes" id="UP000594262">
    <property type="component" value="Unplaced"/>
</dbReference>
<dbReference type="AlphaFoldDB" id="A0A7M5XH00"/>